<evidence type="ECO:0000313" key="1">
    <source>
        <dbReference type="EMBL" id="KAJ0086304.1"/>
    </source>
</evidence>
<comment type="caution">
    <text evidence="1">The sequence shown here is derived from an EMBL/GenBank/DDBJ whole genome shotgun (WGS) entry which is preliminary data.</text>
</comment>
<reference evidence="2" key="1">
    <citation type="journal article" date="2023" name="G3 (Bethesda)">
        <title>Genome assembly and association tests identify interacting loci associated with vigor, precocity, and sex in interspecific pistachio rootstocks.</title>
        <authorList>
            <person name="Palmer W."/>
            <person name="Jacygrad E."/>
            <person name="Sagayaradj S."/>
            <person name="Cavanaugh K."/>
            <person name="Han R."/>
            <person name="Bertier L."/>
            <person name="Beede B."/>
            <person name="Kafkas S."/>
            <person name="Golino D."/>
            <person name="Preece J."/>
            <person name="Michelmore R."/>
        </authorList>
    </citation>
    <scope>NUCLEOTIDE SEQUENCE [LARGE SCALE GENOMIC DNA]</scope>
</reference>
<accession>A0ACC1AG36</accession>
<sequence length="194" mass="21448">MSQQEEEEAIRLANAAVYLMFLKSAIELNIIDIIFASSDGGIFLSPWEIASRLPTKNPNAPVMLDRMLRLLSRDGGSVGPLLLSILYFESTVPPCDQLISTNDLYLERINFDLSHVVADATSYPGVEHLGGDMFLSVPKGGDPIFMKLISSSISGGKERMLKEFEGLALKSRFFECEVIELILIVLIIVNLSPR</sequence>
<keyword evidence="2" id="KW-1185">Reference proteome</keyword>
<organism evidence="1 2">
    <name type="scientific">Pistacia atlantica</name>
    <dbReference type="NCBI Taxonomy" id="434234"/>
    <lineage>
        <taxon>Eukaryota</taxon>
        <taxon>Viridiplantae</taxon>
        <taxon>Streptophyta</taxon>
        <taxon>Embryophyta</taxon>
        <taxon>Tracheophyta</taxon>
        <taxon>Spermatophyta</taxon>
        <taxon>Magnoliopsida</taxon>
        <taxon>eudicotyledons</taxon>
        <taxon>Gunneridae</taxon>
        <taxon>Pentapetalae</taxon>
        <taxon>rosids</taxon>
        <taxon>malvids</taxon>
        <taxon>Sapindales</taxon>
        <taxon>Anacardiaceae</taxon>
        <taxon>Pistacia</taxon>
    </lineage>
</organism>
<dbReference type="EMBL" id="CM047906">
    <property type="protein sequence ID" value="KAJ0086304.1"/>
    <property type="molecule type" value="Genomic_DNA"/>
</dbReference>
<proteinExistence type="predicted"/>
<name>A0ACC1AG36_9ROSI</name>
<evidence type="ECO:0000313" key="2">
    <source>
        <dbReference type="Proteomes" id="UP001164250"/>
    </source>
</evidence>
<gene>
    <name evidence="1" type="ORF">Patl1_08344</name>
</gene>
<dbReference type="Proteomes" id="UP001164250">
    <property type="component" value="Chromosome 10"/>
</dbReference>
<protein>
    <submittedName>
        <fullName evidence="1">Uncharacterized protein</fullName>
    </submittedName>
</protein>